<dbReference type="InterPro" id="IPR033932">
    <property type="entry name" value="YtcJ-like"/>
</dbReference>
<dbReference type="InterPro" id="IPR011059">
    <property type="entry name" value="Metal-dep_hydrolase_composite"/>
</dbReference>
<dbReference type="Proteomes" id="UP001165413">
    <property type="component" value="Unassembled WGS sequence"/>
</dbReference>
<protein>
    <submittedName>
        <fullName evidence="2">Amidohydrolase</fullName>
    </submittedName>
</protein>
<dbReference type="PANTHER" id="PTHR22642:SF2">
    <property type="entry name" value="PROTEIN LONG AFTER FAR-RED 3"/>
    <property type="match status" value="1"/>
</dbReference>
<dbReference type="PANTHER" id="PTHR22642">
    <property type="entry name" value="IMIDAZOLONEPROPIONASE"/>
    <property type="match status" value="1"/>
</dbReference>
<dbReference type="CDD" id="cd01300">
    <property type="entry name" value="YtcJ_like"/>
    <property type="match status" value="1"/>
</dbReference>
<dbReference type="InterPro" id="IPR032466">
    <property type="entry name" value="Metal_Hydrolase"/>
</dbReference>
<dbReference type="AlphaFoldDB" id="A0AA41X3K5"/>
<proteinExistence type="predicted"/>
<feature type="domain" description="Amidohydrolase 3" evidence="1">
    <location>
        <begin position="71"/>
        <end position="550"/>
    </location>
</feature>
<dbReference type="Gene3D" id="3.20.20.140">
    <property type="entry name" value="Metal-dependent hydrolases"/>
    <property type="match status" value="1"/>
</dbReference>
<dbReference type="EMBL" id="JANATA010000012">
    <property type="protein sequence ID" value="MCP3428871.1"/>
    <property type="molecule type" value="Genomic_DNA"/>
</dbReference>
<evidence type="ECO:0000259" key="1">
    <source>
        <dbReference type="Pfam" id="PF07969"/>
    </source>
</evidence>
<gene>
    <name evidence="2" type="ORF">NLF92_07915</name>
</gene>
<comment type="caution">
    <text evidence="2">The sequence shown here is derived from an EMBL/GenBank/DDBJ whole genome shotgun (WGS) entry which is preliminary data.</text>
</comment>
<organism evidence="2 3">
    <name type="scientific">Opacimonas viscosa</name>
    <dbReference type="NCBI Taxonomy" id="2961944"/>
    <lineage>
        <taxon>Bacteria</taxon>
        <taxon>Pseudomonadati</taxon>
        <taxon>Pseudomonadota</taxon>
        <taxon>Gammaproteobacteria</taxon>
        <taxon>Alteromonadales</taxon>
        <taxon>Alteromonadaceae</taxon>
        <taxon>Opacimonas</taxon>
    </lineage>
</organism>
<dbReference type="Gene3D" id="2.30.40.10">
    <property type="entry name" value="Urease, subunit C, domain 1"/>
    <property type="match status" value="1"/>
</dbReference>
<evidence type="ECO:0000313" key="2">
    <source>
        <dbReference type="EMBL" id="MCP3428871.1"/>
    </source>
</evidence>
<sequence length="554" mass="60187">MLTRNFLRYTILTLTLVVTSPISLANTTLIKNVNGYTLNTQGDLVQFSQIAFKDDKIIAVGNTFSVGAVDRTIDAQGQVMLPGIIDAHGHMLGLGENLLSVDVRSAKSEAEAAQLVQNFIAAHTDSASEWVIGRGWNQVLWPNKQFPTKASLDALNIDKPIVLSRVDGHAVWVNTVALEKAGITATTPSPSGGEIVKDAAGNPTGLLIDNASYLVEKLIPKPDAAQLAEQLQAANEHLLSLGITSMHDAGIGQHVAEFYQAQAAANKLHVRIYAMLAATDKNLSAMLSQGHIADANAMLSIRSVKAYGDGALGSRGAALLEPYSDDPDNHGLLVTPQEQLPSLFREVLGANFQLNFHAIGDRANRLALDEFAKTFAIFPENTERHRIEHAQVVAVEDIPKFKTLGIIPSMQPTHATSDMNMAEDRVGKARLKGAYAWQTFLTQGSRIAFGSDFPVELAHPFHGLHAAVTRQSGDNIPESGWIPEERVTLEQALRGFTLDAAYSAFQDDILGTLEAGKKADFIIIDRDIFSIHPSKIRDTQVLETWVNGEQKFRL</sequence>
<dbReference type="RefSeq" id="WP_254100576.1">
    <property type="nucleotide sequence ID" value="NZ_JANATA010000012.1"/>
</dbReference>
<dbReference type="SUPFAM" id="SSF51556">
    <property type="entry name" value="Metallo-dependent hydrolases"/>
    <property type="match status" value="1"/>
</dbReference>
<keyword evidence="3" id="KW-1185">Reference proteome</keyword>
<evidence type="ECO:0000313" key="3">
    <source>
        <dbReference type="Proteomes" id="UP001165413"/>
    </source>
</evidence>
<dbReference type="Gene3D" id="3.10.310.70">
    <property type="match status" value="1"/>
</dbReference>
<accession>A0AA41X3K5</accession>
<name>A0AA41X3K5_9ALTE</name>
<dbReference type="InterPro" id="IPR013108">
    <property type="entry name" value="Amidohydro_3"/>
</dbReference>
<reference evidence="2" key="1">
    <citation type="submission" date="2022-07" db="EMBL/GenBank/DDBJ databases">
        <title>Characterization of the Novel Bacterium Alteromonas immobilis LMIT006 and Alteromonas gregis LMIT007.</title>
        <authorList>
            <person name="Lin X."/>
        </authorList>
    </citation>
    <scope>NUCLEOTIDE SEQUENCE</scope>
    <source>
        <strain evidence="2">LMIT007</strain>
    </source>
</reference>
<dbReference type="Pfam" id="PF07969">
    <property type="entry name" value="Amidohydro_3"/>
    <property type="match status" value="1"/>
</dbReference>
<dbReference type="SUPFAM" id="SSF51338">
    <property type="entry name" value="Composite domain of metallo-dependent hydrolases"/>
    <property type="match status" value="1"/>
</dbReference>
<dbReference type="GO" id="GO:0016810">
    <property type="term" value="F:hydrolase activity, acting on carbon-nitrogen (but not peptide) bonds"/>
    <property type="evidence" value="ECO:0007669"/>
    <property type="project" value="InterPro"/>
</dbReference>